<feature type="transmembrane region" description="Helical" evidence="1">
    <location>
        <begin position="35"/>
        <end position="56"/>
    </location>
</feature>
<dbReference type="AlphaFoldDB" id="A0A6A9QCI3"/>
<keyword evidence="1" id="KW-0812">Transmembrane</keyword>
<comment type="caution">
    <text evidence="2">The sequence shown here is derived from an EMBL/GenBank/DDBJ whole genome shotgun (WGS) entry which is preliminary data.</text>
</comment>
<sequence>MQIYLILPYLIILSILVFTFINGIVKIILNIANTLLVYGIIINMIWSLSYVPYLIYGIKISLEKPKDVNRNLIVQIPLIIPARILLVSKFYK</sequence>
<dbReference type="RefSeq" id="WP_155863300.1">
    <property type="nucleotide sequence ID" value="NZ_WFIY01000004.1"/>
</dbReference>
<evidence type="ECO:0000256" key="1">
    <source>
        <dbReference type="SAM" id="Phobius"/>
    </source>
</evidence>
<dbReference type="Proteomes" id="UP000440125">
    <property type="component" value="Unassembled WGS sequence"/>
</dbReference>
<accession>A0A6A9QCI3</accession>
<feature type="transmembrane region" description="Helical" evidence="1">
    <location>
        <begin position="7"/>
        <end position="29"/>
    </location>
</feature>
<keyword evidence="1" id="KW-0472">Membrane</keyword>
<proteinExistence type="predicted"/>
<evidence type="ECO:0000313" key="3">
    <source>
        <dbReference type="Proteomes" id="UP000440125"/>
    </source>
</evidence>
<reference evidence="2 3" key="1">
    <citation type="submission" date="2019-10" db="EMBL/GenBank/DDBJ databases">
        <title>Genome Sequences from Six Type Strain Members of the Archaeal Family Sulfolobaceae: Acidianus ambivalens, Acidianus infernus, Metallosphaera prunae, Stygiolobus azoricus, Sulfolobus metallicus, and Sulfurisphaera ohwakuensis.</title>
        <authorList>
            <person name="Counts J.A."/>
            <person name="Kelly R.M."/>
        </authorList>
    </citation>
    <scope>NUCLEOTIDE SEQUENCE [LARGE SCALE GENOMIC DNA]</scope>
    <source>
        <strain evidence="2 3">DSM 3191</strain>
    </source>
</reference>
<keyword evidence="1" id="KW-1133">Transmembrane helix</keyword>
<keyword evidence="3" id="KW-1185">Reference proteome</keyword>
<organism evidence="2 3">
    <name type="scientific">Acidianus infernus</name>
    <dbReference type="NCBI Taxonomy" id="12915"/>
    <lineage>
        <taxon>Archaea</taxon>
        <taxon>Thermoproteota</taxon>
        <taxon>Thermoprotei</taxon>
        <taxon>Sulfolobales</taxon>
        <taxon>Sulfolobaceae</taxon>
        <taxon>Acidianus</taxon>
    </lineage>
</organism>
<gene>
    <name evidence="2" type="ORF">D1867_06615</name>
</gene>
<name>A0A6A9QCI3_ACIIN</name>
<feature type="transmembrane region" description="Helical" evidence="1">
    <location>
        <begin position="68"/>
        <end position="86"/>
    </location>
</feature>
<dbReference type="EMBL" id="WFIY01000004">
    <property type="protein sequence ID" value="MUM64922.1"/>
    <property type="molecule type" value="Genomic_DNA"/>
</dbReference>
<evidence type="ECO:0000313" key="2">
    <source>
        <dbReference type="EMBL" id="MUM64922.1"/>
    </source>
</evidence>
<protein>
    <submittedName>
        <fullName evidence="2">Uncharacterized protein</fullName>
    </submittedName>
</protein>